<comment type="caution">
    <text evidence="2">The sequence shown here is derived from an EMBL/GenBank/DDBJ whole genome shotgun (WGS) entry which is preliminary data.</text>
</comment>
<protein>
    <submittedName>
        <fullName evidence="2">Uncharacterized protein</fullName>
    </submittedName>
</protein>
<evidence type="ECO:0000256" key="1">
    <source>
        <dbReference type="SAM" id="MobiDB-lite"/>
    </source>
</evidence>
<dbReference type="EMBL" id="JAWHQM010000001">
    <property type="protein sequence ID" value="KAK5624649.1"/>
    <property type="molecule type" value="Genomic_DNA"/>
</dbReference>
<accession>A0AAN7UNH2</accession>
<name>A0AAN7UNH2_9PEZI</name>
<evidence type="ECO:0000313" key="2">
    <source>
        <dbReference type="EMBL" id="KAK5624649.1"/>
    </source>
</evidence>
<feature type="region of interest" description="Disordered" evidence="1">
    <location>
        <begin position="1"/>
        <end position="29"/>
    </location>
</feature>
<sequence length="75" mass="7827">MVLDEGEAVDGLKEDVSAPGLKAKSGRGGGVGRRLLDSALKLLPELKWKSGSTVDGLWEVGKSTPNPIFGMSMAD</sequence>
<dbReference type="AlphaFoldDB" id="A0AAN7UNH2"/>
<organism evidence="2 3">
    <name type="scientific">Xylaria bambusicola</name>
    <dbReference type="NCBI Taxonomy" id="326684"/>
    <lineage>
        <taxon>Eukaryota</taxon>
        <taxon>Fungi</taxon>
        <taxon>Dikarya</taxon>
        <taxon>Ascomycota</taxon>
        <taxon>Pezizomycotina</taxon>
        <taxon>Sordariomycetes</taxon>
        <taxon>Xylariomycetidae</taxon>
        <taxon>Xylariales</taxon>
        <taxon>Xylariaceae</taxon>
        <taxon>Xylaria</taxon>
    </lineage>
</organism>
<keyword evidence="3" id="KW-1185">Reference proteome</keyword>
<reference evidence="2 3" key="1">
    <citation type="submission" date="2023-10" db="EMBL/GenBank/DDBJ databases">
        <title>Draft genome sequence of Xylaria bambusicola isolate GMP-LS, the root and basal stem rot pathogen of sugarcane in Indonesia.</title>
        <authorList>
            <person name="Selvaraj P."/>
            <person name="Muralishankar V."/>
            <person name="Muruganantham S."/>
            <person name="Sp S."/>
            <person name="Haryani S."/>
            <person name="Lau K.J.X."/>
            <person name="Naqvi N.I."/>
        </authorList>
    </citation>
    <scope>NUCLEOTIDE SEQUENCE [LARGE SCALE GENOMIC DNA]</scope>
    <source>
        <strain evidence="2">GMP-LS</strain>
    </source>
</reference>
<evidence type="ECO:0000313" key="3">
    <source>
        <dbReference type="Proteomes" id="UP001305414"/>
    </source>
</evidence>
<gene>
    <name evidence="2" type="ORF">RRF57_000365</name>
</gene>
<dbReference type="Proteomes" id="UP001305414">
    <property type="component" value="Unassembled WGS sequence"/>
</dbReference>
<proteinExistence type="predicted"/>